<proteinExistence type="predicted"/>
<keyword evidence="3" id="KW-1185">Reference proteome</keyword>
<dbReference type="Pfam" id="PF05800">
    <property type="entry name" value="GvpO"/>
    <property type="match status" value="1"/>
</dbReference>
<sequence>MPVRRSSHDRRADASDDLYDEEDERLDEDEDEDEDDDAFDDEDFDEDEPVEEIPDTRRRPRGLTAATAGRAGLRHIADLTGKALEGVTFVQPQENGWRVGVEVVEDRRIPSSGDILALYEAEMDQEGDLLSYRRTRRYKRGRGDDG</sequence>
<organism evidence="2 3">
    <name type="scientific">Streptosporangium brasiliense</name>
    <dbReference type="NCBI Taxonomy" id="47480"/>
    <lineage>
        <taxon>Bacteria</taxon>
        <taxon>Bacillati</taxon>
        <taxon>Actinomycetota</taxon>
        <taxon>Actinomycetes</taxon>
        <taxon>Streptosporangiales</taxon>
        <taxon>Streptosporangiaceae</taxon>
        <taxon>Streptosporangium</taxon>
    </lineage>
</organism>
<dbReference type="Proteomes" id="UP001230426">
    <property type="component" value="Unassembled WGS sequence"/>
</dbReference>
<evidence type="ECO:0000313" key="3">
    <source>
        <dbReference type="Proteomes" id="UP001230426"/>
    </source>
</evidence>
<accession>A0ABT9RBJ2</accession>
<evidence type="ECO:0000313" key="2">
    <source>
        <dbReference type="EMBL" id="MDP9866513.1"/>
    </source>
</evidence>
<reference evidence="2 3" key="1">
    <citation type="submission" date="2023-07" db="EMBL/GenBank/DDBJ databases">
        <title>Sequencing the genomes of 1000 actinobacteria strains.</title>
        <authorList>
            <person name="Klenk H.-P."/>
        </authorList>
    </citation>
    <scope>NUCLEOTIDE SEQUENCE [LARGE SCALE GENOMIC DNA]</scope>
    <source>
        <strain evidence="2 3">DSM 44109</strain>
    </source>
</reference>
<evidence type="ECO:0008006" key="4">
    <source>
        <dbReference type="Google" id="ProtNLM"/>
    </source>
</evidence>
<evidence type="ECO:0000256" key="1">
    <source>
        <dbReference type="SAM" id="MobiDB-lite"/>
    </source>
</evidence>
<name>A0ABT9RBJ2_9ACTN</name>
<gene>
    <name evidence="2" type="ORF">J2S55_005779</name>
</gene>
<dbReference type="InterPro" id="IPR008634">
    <property type="entry name" value="Gas-vesicle_GvpO"/>
</dbReference>
<protein>
    <recommendedName>
        <fullName evidence="4">Gas vesicle protein</fullName>
    </recommendedName>
</protein>
<dbReference type="RefSeq" id="WP_306867334.1">
    <property type="nucleotide sequence ID" value="NZ_JAUSRB010000002.1"/>
</dbReference>
<feature type="region of interest" description="Disordered" evidence="1">
    <location>
        <begin position="1"/>
        <end position="63"/>
    </location>
</feature>
<feature type="compositionally biased region" description="Acidic residues" evidence="1">
    <location>
        <begin position="15"/>
        <end position="53"/>
    </location>
</feature>
<dbReference type="EMBL" id="JAUSRB010000002">
    <property type="protein sequence ID" value="MDP9866513.1"/>
    <property type="molecule type" value="Genomic_DNA"/>
</dbReference>
<comment type="caution">
    <text evidence="2">The sequence shown here is derived from an EMBL/GenBank/DDBJ whole genome shotgun (WGS) entry which is preliminary data.</text>
</comment>